<dbReference type="PRINTS" id="PR00625">
    <property type="entry name" value="JDOMAIN"/>
</dbReference>
<evidence type="ECO:0000256" key="1">
    <source>
        <dbReference type="ARBA" id="ARBA00023186"/>
    </source>
</evidence>
<comment type="caution">
    <text evidence="5">The sequence shown here is derived from an EMBL/GenBank/DDBJ whole genome shotgun (WGS) entry which is preliminary data.</text>
</comment>
<dbReference type="CDD" id="cd06463">
    <property type="entry name" value="p23_like"/>
    <property type="match status" value="2"/>
</dbReference>
<dbReference type="SUPFAM" id="SSF49764">
    <property type="entry name" value="HSP20-like chaperones"/>
    <property type="match status" value="2"/>
</dbReference>
<keyword evidence="6" id="KW-1185">Reference proteome</keyword>
<evidence type="ECO:0000313" key="6">
    <source>
        <dbReference type="Proteomes" id="UP001363151"/>
    </source>
</evidence>
<evidence type="ECO:0008006" key="7">
    <source>
        <dbReference type="Google" id="ProtNLM"/>
    </source>
</evidence>
<evidence type="ECO:0000259" key="4">
    <source>
        <dbReference type="PROSITE" id="PS51203"/>
    </source>
</evidence>
<protein>
    <recommendedName>
        <fullName evidence="7">J domain-containing protein</fullName>
    </recommendedName>
</protein>
<evidence type="ECO:0000259" key="3">
    <source>
        <dbReference type="PROSITE" id="PS50076"/>
    </source>
</evidence>
<dbReference type="Gene3D" id="2.60.40.790">
    <property type="match status" value="2"/>
</dbReference>
<feature type="domain" description="J" evidence="3">
    <location>
        <begin position="10"/>
        <end position="78"/>
    </location>
</feature>
<dbReference type="SMART" id="SM00271">
    <property type="entry name" value="DnaJ"/>
    <property type="match status" value="1"/>
</dbReference>
<evidence type="ECO:0000313" key="5">
    <source>
        <dbReference type="EMBL" id="KAK7241572.1"/>
    </source>
</evidence>
<dbReference type="InterPro" id="IPR036869">
    <property type="entry name" value="J_dom_sf"/>
</dbReference>
<dbReference type="PANTHER" id="PTHR44360:SF1">
    <property type="entry name" value="DNAJ HOMOLOG SUBFAMILY B MEMBER 9"/>
    <property type="match status" value="1"/>
</dbReference>
<sequence length="733" mass="82642">MESSWNMEKSPYDLLGVSEDATDGEIKTAYRDLAKLFHPDRNHGMASTKERADHFVKIKKAYDVLSDRGARRLYDGCLVAREKLVRKNLYKYAVANSPEFRDVVDDQFKEAVLDPEEDVAGDSLVLCCESCGAPSKFRCSICDRLVCAFCTLKQHAFDGIPPHYPSRYSPRFRREIESDGRRQRLLKNTTEDGHRPWCKKDSTVSVERRTFKALSKKVQDGEAPGSSAAHAKLAHCYGWCQSPAAVHVAVNIQGDIDKVDVEVRGAPAGLYMKQRDGNFKPVIDRPFFGPVEVARDMECVTFGSMNIIVVKVIKSHYGERWTACFKGDTLLMRDAGDHDMHEWTRDMSHAWNDPDPAYLVDVFVPRTALPEHLEVDVTAKYASVKIDGFGEWRRHWAYPCRPDVSSWSIVDLDGRRRVQFTVYLNGLPKDEQNQKNPDVIDHKKVTGIFLEDKDDLFTLALAQAAAGAGHESELPDVKGSDLGRAAARLDYGDRFMTEDELIEDSKRILNSMRRDRPRHERKQPLYRPWSDQEQQEVAIYAEGAPPGFDPHEPIKRWYERERILVENAWCESHKEARPLGSSGYEETPPEAHKHPMAPPRPIQNPRRCRRRPARRRAPVKVAPPAAPPSRRADVLGGLRGGAAGAAAPRAHASVTVRFAATNVQVAVDGGSKLLKFERNLFEKCSPSKCTFKVNEAKKVVVLGIKKKKDLVWKTLQKDVNVADTVPAKARAAE</sequence>
<dbReference type="EMBL" id="JBBJCI010000178">
    <property type="protein sequence ID" value="KAK7241572.1"/>
    <property type="molecule type" value="Genomic_DNA"/>
</dbReference>
<dbReference type="InterPro" id="IPR008978">
    <property type="entry name" value="HSP20-like_chaperone"/>
</dbReference>
<dbReference type="SUPFAM" id="SSF46565">
    <property type="entry name" value="Chaperone J-domain"/>
    <property type="match status" value="1"/>
</dbReference>
<dbReference type="InterPro" id="IPR051948">
    <property type="entry name" value="Hsp70_co-chaperone_J-domain"/>
</dbReference>
<dbReference type="PROSITE" id="PS50076">
    <property type="entry name" value="DNAJ_2"/>
    <property type="match status" value="1"/>
</dbReference>
<dbReference type="Pfam" id="PF00226">
    <property type="entry name" value="DnaJ"/>
    <property type="match status" value="1"/>
</dbReference>
<proteinExistence type="predicted"/>
<dbReference type="PANTHER" id="PTHR44360">
    <property type="entry name" value="DNAJ HOMOLOG SUBFAMILY B MEMBER 9"/>
    <property type="match status" value="1"/>
</dbReference>
<dbReference type="PROSITE" id="PS51203">
    <property type="entry name" value="CS"/>
    <property type="match status" value="1"/>
</dbReference>
<gene>
    <name evidence="5" type="ORF">SO694_0017003</name>
</gene>
<organism evidence="5 6">
    <name type="scientific">Aureococcus anophagefferens</name>
    <name type="common">Harmful bloom alga</name>
    <dbReference type="NCBI Taxonomy" id="44056"/>
    <lineage>
        <taxon>Eukaryota</taxon>
        <taxon>Sar</taxon>
        <taxon>Stramenopiles</taxon>
        <taxon>Ochrophyta</taxon>
        <taxon>Pelagophyceae</taxon>
        <taxon>Pelagomonadales</taxon>
        <taxon>Pelagomonadaceae</taxon>
        <taxon>Aureococcus</taxon>
    </lineage>
</organism>
<dbReference type="InterPro" id="IPR018253">
    <property type="entry name" value="DnaJ_domain_CS"/>
</dbReference>
<dbReference type="InterPro" id="IPR001623">
    <property type="entry name" value="DnaJ_domain"/>
</dbReference>
<evidence type="ECO:0000256" key="2">
    <source>
        <dbReference type="SAM" id="MobiDB-lite"/>
    </source>
</evidence>
<feature type="domain" description="CS" evidence="4">
    <location>
        <begin position="232"/>
        <end position="325"/>
    </location>
</feature>
<keyword evidence="1" id="KW-0143">Chaperone</keyword>
<feature type="compositionally biased region" description="Basic residues" evidence="2">
    <location>
        <begin position="606"/>
        <end position="618"/>
    </location>
</feature>
<dbReference type="Pfam" id="PF04969">
    <property type="entry name" value="CS"/>
    <property type="match status" value="2"/>
</dbReference>
<dbReference type="Proteomes" id="UP001363151">
    <property type="component" value="Unassembled WGS sequence"/>
</dbReference>
<feature type="region of interest" description="Disordered" evidence="2">
    <location>
        <begin position="577"/>
        <end position="632"/>
    </location>
</feature>
<dbReference type="PROSITE" id="PS00636">
    <property type="entry name" value="DNAJ_1"/>
    <property type="match status" value="1"/>
</dbReference>
<name>A0ABR1FZ94_AURAN</name>
<dbReference type="CDD" id="cd06257">
    <property type="entry name" value="DnaJ"/>
    <property type="match status" value="1"/>
</dbReference>
<reference evidence="5 6" key="1">
    <citation type="submission" date="2024-03" db="EMBL/GenBank/DDBJ databases">
        <title>Aureococcus anophagefferens CCMP1851 and Kratosvirus quantuckense: Draft genome of a second virus-susceptible host strain in the model system.</title>
        <authorList>
            <person name="Chase E."/>
            <person name="Truchon A.R."/>
            <person name="Schepens W."/>
            <person name="Wilhelm S.W."/>
        </authorList>
    </citation>
    <scope>NUCLEOTIDE SEQUENCE [LARGE SCALE GENOMIC DNA]</scope>
    <source>
        <strain evidence="5 6">CCMP1851</strain>
    </source>
</reference>
<dbReference type="InterPro" id="IPR007052">
    <property type="entry name" value="CS_dom"/>
</dbReference>
<dbReference type="Gene3D" id="1.10.287.110">
    <property type="entry name" value="DnaJ domain"/>
    <property type="match status" value="1"/>
</dbReference>
<accession>A0ABR1FZ94</accession>